<reference evidence="6 7" key="1">
    <citation type="submission" date="2016-11" db="EMBL/GenBank/DDBJ databases">
        <title>The macronuclear genome of Stentor coeruleus: a giant cell with tiny introns.</title>
        <authorList>
            <person name="Slabodnick M."/>
            <person name="Ruby J.G."/>
            <person name="Reiff S.B."/>
            <person name="Swart E.C."/>
            <person name="Gosai S."/>
            <person name="Prabakaran S."/>
            <person name="Witkowska E."/>
            <person name="Larue G.E."/>
            <person name="Fisher S."/>
            <person name="Freeman R.M."/>
            <person name="Gunawardena J."/>
            <person name="Chu W."/>
            <person name="Stover N.A."/>
            <person name="Gregory B.D."/>
            <person name="Nowacki M."/>
            <person name="Derisi J."/>
            <person name="Roy S.W."/>
            <person name="Marshall W.F."/>
            <person name="Sood P."/>
        </authorList>
    </citation>
    <scope>NUCLEOTIDE SEQUENCE [LARGE SCALE GENOMIC DNA]</scope>
    <source>
        <strain evidence="6">WM001</strain>
    </source>
</reference>
<evidence type="ECO:0000256" key="3">
    <source>
        <dbReference type="ARBA" id="ARBA00022753"/>
    </source>
</evidence>
<feature type="region of interest" description="Disordered" evidence="5">
    <location>
        <begin position="194"/>
        <end position="213"/>
    </location>
</feature>
<dbReference type="InterPro" id="IPR005024">
    <property type="entry name" value="Snf7_fam"/>
</dbReference>
<dbReference type="PANTHER" id="PTHR22761">
    <property type="entry name" value="CHARGED MULTIVESICULAR BODY PROTEIN"/>
    <property type="match status" value="1"/>
</dbReference>
<comment type="subcellular location">
    <subcellularLocation>
        <location evidence="1">Endosome</location>
    </subcellularLocation>
</comment>
<dbReference type="EMBL" id="MPUH01000661">
    <property type="protein sequence ID" value="OMJ75928.1"/>
    <property type="molecule type" value="Genomic_DNA"/>
</dbReference>
<dbReference type="GO" id="GO:0009898">
    <property type="term" value="C:cytoplasmic side of plasma membrane"/>
    <property type="evidence" value="ECO:0007669"/>
    <property type="project" value="TreeGrafter"/>
</dbReference>
<proteinExistence type="inferred from homology"/>
<dbReference type="Pfam" id="PF03357">
    <property type="entry name" value="Snf7"/>
    <property type="match status" value="1"/>
</dbReference>
<dbReference type="PANTHER" id="PTHR22761:SF10">
    <property type="entry name" value="GH13992P"/>
    <property type="match status" value="1"/>
</dbReference>
<dbReference type="Gene3D" id="6.10.250.1710">
    <property type="match status" value="1"/>
</dbReference>
<evidence type="ECO:0000256" key="5">
    <source>
        <dbReference type="SAM" id="MobiDB-lite"/>
    </source>
</evidence>
<protein>
    <submittedName>
        <fullName evidence="6">Uncharacterized protein</fullName>
    </submittedName>
</protein>
<sequence>MRLFGKKKDPKMNQEQVLKSMENLRKTVDDIGKRSQVLQNKAQNEMKEALQRKKQGDKNGALICLKRKKLYETEIGKLEGARMNLEQQLFAIEGASMNKNIFDSLKTSNQVLKQVHGDMKIEDVDKLKDEMEEQQEMLNELNEAISAPIGMMGTVDDDELMNELDELEAKEYETGMLDLDAPVINKNQPVQVAEPVQKKEANDLDDLYNDLQM</sequence>
<comment type="similarity">
    <text evidence="2">Belongs to the SNF7 family.</text>
</comment>
<gene>
    <name evidence="6" type="ORF">SteCoe_24824</name>
</gene>
<dbReference type="OrthoDB" id="5592979at2759"/>
<evidence type="ECO:0000256" key="4">
    <source>
        <dbReference type="SAM" id="Coils"/>
    </source>
</evidence>
<keyword evidence="4" id="KW-0175">Coiled coil</keyword>
<evidence type="ECO:0000313" key="7">
    <source>
        <dbReference type="Proteomes" id="UP000187209"/>
    </source>
</evidence>
<dbReference type="GO" id="GO:0005771">
    <property type="term" value="C:multivesicular body"/>
    <property type="evidence" value="ECO:0007669"/>
    <property type="project" value="TreeGrafter"/>
</dbReference>
<keyword evidence="3" id="KW-0967">Endosome</keyword>
<dbReference type="GO" id="GO:0000815">
    <property type="term" value="C:ESCRT III complex"/>
    <property type="evidence" value="ECO:0007669"/>
    <property type="project" value="TreeGrafter"/>
</dbReference>
<organism evidence="6 7">
    <name type="scientific">Stentor coeruleus</name>
    <dbReference type="NCBI Taxonomy" id="5963"/>
    <lineage>
        <taxon>Eukaryota</taxon>
        <taxon>Sar</taxon>
        <taxon>Alveolata</taxon>
        <taxon>Ciliophora</taxon>
        <taxon>Postciliodesmatophora</taxon>
        <taxon>Heterotrichea</taxon>
        <taxon>Heterotrichida</taxon>
        <taxon>Stentoridae</taxon>
        <taxon>Stentor</taxon>
    </lineage>
</organism>
<dbReference type="Gene3D" id="1.10.287.1060">
    <property type="entry name" value="ESAT-6-like"/>
    <property type="match status" value="1"/>
</dbReference>
<dbReference type="AlphaFoldDB" id="A0A1R2BGN7"/>
<feature type="coiled-coil region" evidence="4">
    <location>
        <begin position="21"/>
        <end position="88"/>
    </location>
</feature>
<evidence type="ECO:0000256" key="1">
    <source>
        <dbReference type="ARBA" id="ARBA00004177"/>
    </source>
</evidence>
<evidence type="ECO:0000313" key="6">
    <source>
        <dbReference type="EMBL" id="OMJ75928.1"/>
    </source>
</evidence>
<feature type="compositionally biased region" description="Acidic residues" evidence="5">
    <location>
        <begin position="203"/>
        <end position="213"/>
    </location>
</feature>
<keyword evidence="7" id="KW-1185">Reference proteome</keyword>
<evidence type="ECO:0000256" key="2">
    <source>
        <dbReference type="ARBA" id="ARBA00006190"/>
    </source>
</evidence>
<dbReference type="GO" id="GO:0006900">
    <property type="term" value="P:vesicle budding from membrane"/>
    <property type="evidence" value="ECO:0007669"/>
    <property type="project" value="TreeGrafter"/>
</dbReference>
<dbReference type="GO" id="GO:0032511">
    <property type="term" value="P:late endosome to vacuole transport via multivesicular body sorting pathway"/>
    <property type="evidence" value="ECO:0007669"/>
    <property type="project" value="TreeGrafter"/>
</dbReference>
<name>A0A1R2BGN7_9CILI</name>
<accession>A0A1R2BGN7</accession>
<comment type="caution">
    <text evidence="6">The sequence shown here is derived from an EMBL/GenBank/DDBJ whole genome shotgun (WGS) entry which is preliminary data.</text>
</comment>
<dbReference type="Proteomes" id="UP000187209">
    <property type="component" value="Unassembled WGS sequence"/>
</dbReference>